<dbReference type="Gene3D" id="3.40.50.620">
    <property type="entry name" value="HUPs"/>
    <property type="match status" value="1"/>
</dbReference>
<evidence type="ECO:0000256" key="8">
    <source>
        <dbReference type="PIRSR" id="PIRSR602081-1"/>
    </source>
</evidence>
<sequence length="614" mass="69981">MVVEGRIFVQSFLGKLFPSSNQQSVNFARRRNFSVHCISEKANKTMEKKSLMWFRKGLRLHDNPALLRACQGASHVYPVFVLDPFYLAPDPTAPSPGSTRVGVNRIRFLLQSLENLDENLRKHGSRLLLLHGNPTTVIPALLSKWHINELCYEFDTEPYAQDRDADIKKLATKEGVEVFSPVSHTLFNPVDTIQKNGGNTPLTYQAFCKIVGKPPPPVDAPSHIPCPPEDLNNVEVVAVPTLEELGYINLVEEFSPHPGGETEALRRLDDSLADQKWVCDFEKPKGNPTAFIKPATTVLSPYLKFGCLSCRLFYQKLLAVYSRSKKYSKPPVSLEGQLLWREFFYTAGYGTPNFDRMYGNPICKQIPWKDDDQLLAAWRDGRTGHPWIDAAMVQLRKWGWMHHLARHAVACYLTRGDLFVYWEKGRDVFDRLLIDADWAINNGNWMWLSASAFFHQYHRIYSPITFGKKYDPDGLYVKHFLPVLKDMPKQYIYEPWTAPLAVQKKANCIIGVDYPRPIVDHAIANKECRERMGQAYALNKETGGHPKQEQVDALNDRLEAQFPVVESESDNAPSAPPKQSPKKAVKKVSRSPKEEPSGKRQRKLTDYKTPTKKK</sequence>
<evidence type="ECO:0000313" key="13">
    <source>
        <dbReference type="Proteomes" id="UP000822688"/>
    </source>
</evidence>
<feature type="region of interest" description="Disordered" evidence="10">
    <location>
        <begin position="564"/>
        <end position="614"/>
    </location>
</feature>
<reference evidence="12 13" key="1">
    <citation type="submission" date="2020-06" db="EMBL/GenBank/DDBJ databases">
        <title>WGS assembly of Ceratodon purpureus strain R40.</title>
        <authorList>
            <person name="Carey S.B."/>
            <person name="Jenkins J."/>
            <person name="Shu S."/>
            <person name="Lovell J.T."/>
            <person name="Sreedasyam A."/>
            <person name="Maumus F."/>
            <person name="Tiley G.P."/>
            <person name="Fernandez-Pozo N."/>
            <person name="Barry K."/>
            <person name="Chen C."/>
            <person name="Wang M."/>
            <person name="Lipzen A."/>
            <person name="Daum C."/>
            <person name="Saski C.A."/>
            <person name="Payton A.C."/>
            <person name="Mcbreen J.C."/>
            <person name="Conrad R.E."/>
            <person name="Kollar L.M."/>
            <person name="Olsson S."/>
            <person name="Huttunen S."/>
            <person name="Landis J.B."/>
            <person name="Wickett N.J."/>
            <person name="Johnson M.G."/>
            <person name="Rensing S.A."/>
            <person name="Grimwood J."/>
            <person name="Schmutz J."/>
            <person name="Mcdaniel S.F."/>
        </authorList>
    </citation>
    <scope>NUCLEOTIDE SEQUENCE [LARGE SCALE GENOMIC DNA]</scope>
    <source>
        <strain evidence="12 13">R40</strain>
    </source>
</reference>
<dbReference type="Pfam" id="PF03441">
    <property type="entry name" value="FAD_binding_7"/>
    <property type="match status" value="1"/>
</dbReference>
<dbReference type="Proteomes" id="UP000822688">
    <property type="component" value="Chromosome 11"/>
</dbReference>
<organism evidence="12 13">
    <name type="scientific">Ceratodon purpureus</name>
    <name type="common">Fire moss</name>
    <name type="synonym">Dicranum purpureum</name>
    <dbReference type="NCBI Taxonomy" id="3225"/>
    <lineage>
        <taxon>Eukaryota</taxon>
        <taxon>Viridiplantae</taxon>
        <taxon>Streptophyta</taxon>
        <taxon>Embryophyta</taxon>
        <taxon>Bryophyta</taxon>
        <taxon>Bryophytina</taxon>
        <taxon>Bryopsida</taxon>
        <taxon>Dicranidae</taxon>
        <taxon>Pseudoditrichales</taxon>
        <taxon>Ditrichaceae</taxon>
        <taxon>Ceratodon</taxon>
    </lineage>
</organism>
<keyword evidence="4 8" id="KW-0274">FAD</keyword>
<evidence type="ECO:0000256" key="10">
    <source>
        <dbReference type="SAM" id="MobiDB-lite"/>
    </source>
</evidence>
<protein>
    <recommendedName>
        <fullName evidence="7">(6-4)DNA photolyase</fullName>
        <ecNumber evidence="6">4.1.99.13</ecNumber>
    </recommendedName>
</protein>
<feature type="site" description="Electron transfer via tryptophanyl radical" evidence="9">
    <location>
        <position position="368"/>
    </location>
</feature>
<dbReference type="OrthoDB" id="435881at2759"/>
<feature type="domain" description="Photolyase/cryptochrome alpha/beta" evidence="11">
    <location>
        <begin position="48"/>
        <end position="186"/>
    </location>
</feature>
<feature type="site" description="Electron transfer via tryptophanyl radical" evidence="9">
    <location>
        <position position="445"/>
    </location>
</feature>
<feature type="site" description="Electron transfer via tryptophanyl radical" evidence="9">
    <location>
        <position position="422"/>
    </location>
</feature>
<dbReference type="InterPro" id="IPR002081">
    <property type="entry name" value="Cryptochrome/DNA_photolyase_1"/>
</dbReference>
<dbReference type="GO" id="GO:0005737">
    <property type="term" value="C:cytoplasm"/>
    <property type="evidence" value="ECO:0007669"/>
    <property type="project" value="TreeGrafter"/>
</dbReference>
<keyword evidence="13" id="KW-1185">Reference proteome</keyword>
<dbReference type="SUPFAM" id="SSF52425">
    <property type="entry name" value="Cryptochrome/photolyase, N-terminal domain"/>
    <property type="match status" value="1"/>
</dbReference>
<dbReference type="GO" id="GO:0071949">
    <property type="term" value="F:FAD binding"/>
    <property type="evidence" value="ECO:0007669"/>
    <property type="project" value="TreeGrafter"/>
</dbReference>
<dbReference type="PROSITE" id="PS51645">
    <property type="entry name" value="PHR_CRY_ALPHA_BETA"/>
    <property type="match status" value="1"/>
</dbReference>
<dbReference type="FunFam" id="1.10.579.10:FF:000004">
    <property type="entry name" value="Cryptochrome-1"/>
    <property type="match status" value="1"/>
</dbReference>
<feature type="binding site" evidence="8">
    <location>
        <begin position="296"/>
        <end position="300"/>
    </location>
    <ligand>
        <name>FAD</name>
        <dbReference type="ChEBI" id="CHEBI:57692"/>
    </ligand>
</feature>
<evidence type="ECO:0000256" key="3">
    <source>
        <dbReference type="ARBA" id="ARBA00022741"/>
    </source>
</evidence>
<evidence type="ECO:0000256" key="1">
    <source>
        <dbReference type="ARBA" id="ARBA00005862"/>
    </source>
</evidence>
<evidence type="ECO:0000256" key="7">
    <source>
        <dbReference type="ARBA" id="ARBA00067640"/>
    </source>
</evidence>
<evidence type="ECO:0000259" key="11">
    <source>
        <dbReference type="PROSITE" id="PS51645"/>
    </source>
</evidence>
<dbReference type="GO" id="GO:0003677">
    <property type="term" value="F:DNA binding"/>
    <property type="evidence" value="ECO:0007669"/>
    <property type="project" value="TreeGrafter"/>
</dbReference>
<gene>
    <name evidence="12" type="ORF">KC19_11G003100</name>
</gene>
<dbReference type="GO" id="GO:0032922">
    <property type="term" value="P:circadian regulation of gene expression"/>
    <property type="evidence" value="ECO:0007669"/>
    <property type="project" value="TreeGrafter"/>
</dbReference>
<dbReference type="InterPro" id="IPR036134">
    <property type="entry name" value="Crypto/Photolyase_FAD-like_sf"/>
</dbReference>
<keyword evidence="2 8" id="KW-0285">Flavoprotein</keyword>
<evidence type="ECO:0000313" key="12">
    <source>
        <dbReference type="EMBL" id="KAG0555791.1"/>
    </source>
</evidence>
<feature type="binding site" evidence="8">
    <location>
        <begin position="337"/>
        <end position="344"/>
    </location>
    <ligand>
        <name>FAD</name>
        <dbReference type="ChEBI" id="CHEBI:57692"/>
    </ligand>
</feature>
<dbReference type="PANTHER" id="PTHR11455:SF9">
    <property type="entry name" value="CRYPTOCHROME CIRCADIAN CLOCK 5 ISOFORM X1"/>
    <property type="match status" value="1"/>
</dbReference>
<keyword evidence="3" id="KW-0547">Nucleotide-binding</keyword>
<dbReference type="GO" id="GO:0005634">
    <property type="term" value="C:nucleus"/>
    <property type="evidence" value="ECO:0007669"/>
    <property type="project" value="TreeGrafter"/>
</dbReference>
<feature type="compositionally biased region" description="Basic and acidic residues" evidence="10">
    <location>
        <begin position="591"/>
        <end position="606"/>
    </location>
</feature>
<dbReference type="AlphaFoldDB" id="A0A8T0G9L8"/>
<dbReference type="InterPro" id="IPR036155">
    <property type="entry name" value="Crypto/Photolyase_N_sf"/>
</dbReference>
<dbReference type="InterPro" id="IPR005101">
    <property type="entry name" value="Cryptochr/Photolyase_FAD-bd"/>
</dbReference>
<dbReference type="PANTHER" id="PTHR11455">
    <property type="entry name" value="CRYPTOCHROME"/>
    <property type="match status" value="1"/>
</dbReference>
<dbReference type="GO" id="GO:0043153">
    <property type="term" value="P:entrainment of circadian clock by photoperiod"/>
    <property type="evidence" value="ECO:0007669"/>
    <property type="project" value="TreeGrafter"/>
</dbReference>
<dbReference type="InterPro" id="IPR014729">
    <property type="entry name" value="Rossmann-like_a/b/a_fold"/>
</dbReference>
<dbReference type="EMBL" id="CM026432">
    <property type="protein sequence ID" value="KAG0555791.1"/>
    <property type="molecule type" value="Genomic_DNA"/>
</dbReference>
<comment type="similarity">
    <text evidence="1">Belongs to the DNA photolyase class-1 family.</text>
</comment>
<dbReference type="InterPro" id="IPR006050">
    <property type="entry name" value="DNA_photolyase_N"/>
</dbReference>
<comment type="catalytic activity">
    <reaction evidence="5">
        <text>(6-4) photoproduct (in DNA) = 2 pyrimidine residues (in DNA).</text>
        <dbReference type="EC" id="4.1.99.13"/>
    </reaction>
</comment>
<comment type="cofactor">
    <cofactor evidence="8">
        <name>FAD</name>
        <dbReference type="ChEBI" id="CHEBI:57692"/>
    </cofactor>
    <text evidence="8">Binds 1 FAD per subunit.</text>
</comment>
<evidence type="ECO:0000256" key="2">
    <source>
        <dbReference type="ARBA" id="ARBA00022630"/>
    </source>
</evidence>
<evidence type="ECO:0000256" key="6">
    <source>
        <dbReference type="ARBA" id="ARBA00066798"/>
    </source>
</evidence>
<dbReference type="Gene3D" id="1.10.579.10">
    <property type="entry name" value="DNA Cyclobutane Dipyrimidine Photolyase, subunit A, domain 3"/>
    <property type="match status" value="1"/>
</dbReference>
<accession>A0A8T0G9L8</accession>
<comment type="caution">
    <text evidence="12">The sequence shown here is derived from an EMBL/GenBank/DDBJ whole genome shotgun (WGS) entry which is preliminary data.</text>
</comment>
<dbReference type="Pfam" id="PF00875">
    <property type="entry name" value="DNA_photolyase"/>
    <property type="match status" value="1"/>
</dbReference>
<dbReference type="GO" id="GO:0006139">
    <property type="term" value="P:nucleobase-containing compound metabolic process"/>
    <property type="evidence" value="ECO:0007669"/>
    <property type="project" value="UniProtKB-ARBA"/>
</dbReference>
<name>A0A8T0G9L8_CERPU</name>
<dbReference type="GO" id="GO:0003904">
    <property type="term" value="F:deoxyribodipyrimidine photo-lyase activity"/>
    <property type="evidence" value="ECO:0007669"/>
    <property type="project" value="TreeGrafter"/>
</dbReference>
<dbReference type="GO" id="GO:0003914">
    <property type="term" value="F:DNA (6-4) photolyase activity"/>
    <property type="evidence" value="ECO:0007669"/>
    <property type="project" value="UniProtKB-EC"/>
</dbReference>
<evidence type="ECO:0000256" key="9">
    <source>
        <dbReference type="PIRSR" id="PIRSR602081-2"/>
    </source>
</evidence>
<evidence type="ECO:0000256" key="5">
    <source>
        <dbReference type="ARBA" id="ARBA00051116"/>
    </source>
</evidence>
<feature type="binding site" evidence="8">
    <location>
        <begin position="435"/>
        <end position="437"/>
    </location>
    <ligand>
        <name>FAD</name>
        <dbReference type="ChEBI" id="CHEBI:57692"/>
    </ligand>
</feature>
<proteinExistence type="inferred from homology"/>
<dbReference type="Gene3D" id="1.25.40.80">
    <property type="match status" value="1"/>
</dbReference>
<feature type="compositionally biased region" description="Basic residues" evidence="10">
    <location>
        <begin position="580"/>
        <end position="590"/>
    </location>
</feature>
<dbReference type="SUPFAM" id="SSF48173">
    <property type="entry name" value="Cryptochrome/photolyase FAD-binding domain"/>
    <property type="match status" value="1"/>
</dbReference>
<dbReference type="EC" id="4.1.99.13" evidence="6"/>
<evidence type="ECO:0000256" key="4">
    <source>
        <dbReference type="ARBA" id="ARBA00022827"/>
    </source>
</evidence>